<dbReference type="EMBL" id="BARS01008024">
    <property type="protein sequence ID" value="GAF72806.1"/>
    <property type="molecule type" value="Genomic_DNA"/>
</dbReference>
<evidence type="ECO:0000313" key="1">
    <source>
        <dbReference type="EMBL" id="GAF72806.1"/>
    </source>
</evidence>
<organism evidence="1">
    <name type="scientific">marine sediment metagenome</name>
    <dbReference type="NCBI Taxonomy" id="412755"/>
    <lineage>
        <taxon>unclassified sequences</taxon>
        <taxon>metagenomes</taxon>
        <taxon>ecological metagenomes</taxon>
    </lineage>
</organism>
<dbReference type="AlphaFoldDB" id="X0SCB6"/>
<name>X0SCB6_9ZZZZ</name>
<accession>X0SCB6</accession>
<reference evidence="1" key="1">
    <citation type="journal article" date="2014" name="Front. Microbiol.">
        <title>High frequency of phylogenetically diverse reductive dehalogenase-homologous genes in deep subseafloor sedimentary metagenomes.</title>
        <authorList>
            <person name="Kawai M."/>
            <person name="Futagami T."/>
            <person name="Toyoda A."/>
            <person name="Takaki Y."/>
            <person name="Nishi S."/>
            <person name="Hori S."/>
            <person name="Arai W."/>
            <person name="Tsubouchi T."/>
            <person name="Morono Y."/>
            <person name="Uchiyama I."/>
            <person name="Ito T."/>
            <person name="Fujiyama A."/>
            <person name="Inagaki F."/>
            <person name="Takami H."/>
        </authorList>
    </citation>
    <scope>NUCLEOTIDE SEQUENCE</scope>
    <source>
        <strain evidence="1">Expedition CK06-06</strain>
    </source>
</reference>
<gene>
    <name evidence="1" type="ORF">S01H1_15375</name>
</gene>
<feature type="non-terminal residue" evidence="1">
    <location>
        <position position="286"/>
    </location>
</feature>
<protein>
    <submittedName>
        <fullName evidence="1">Uncharacterized protein</fullName>
    </submittedName>
</protein>
<comment type="caution">
    <text evidence="1">The sequence shown here is derived from an EMBL/GenBank/DDBJ whole genome shotgun (WGS) entry which is preliminary data.</text>
</comment>
<proteinExistence type="predicted"/>
<sequence length="286" mass="29947">MTNIGERKTAIEALGNYVDESLTTLEANEGFYSVEYKIINAGSEIVDKRELYTYTYSVGSDYDLQIIEAQHDLNTPNTSVQLLDESGSLISEANPLGVVGSFELTGGEIDIGSVYVTDGTIDVASLPEVLGSVEVTGGVLDDVTVTSIPAVTGSVEVYGDGLTGSVEVSNPFDGNVLGSVEVTGGTIDDMTGSVEVSNPFDGEVSGEVDIGFDGETVGSDNPLPITGNLTTDPQRYSPKFYNSTTNIAVNASADESLASIVADGQIDMISCKFSSRNGQFVLNIDG</sequence>